<evidence type="ECO:0000313" key="5">
    <source>
        <dbReference type="Proteomes" id="UP000181901"/>
    </source>
</evidence>
<dbReference type="SUPFAM" id="SSF57884">
    <property type="entry name" value="Ada DNA repair protein, N-terminal domain (N-Ada 10)"/>
    <property type="match status" value="1"/>
</dbReference>
<dbReference type="RefSeq" id="WP_071544874.1">
    <property type="nucleotide sequence ID" value="NZ_LKAQ01000004.1"/>
</dbReference>
<dbReference type="InterPro" id="IPR035451">
    <property type="entry name" value="Ada-like_dom_sf"/>
</dbReference>
<dbReference type="GO" id="GO:0008168">
    <property type="term" value="F:methyltransferase activity"/>
    <property type="evidence" value="ECO:0007669"/>
    <property type="project" value="InterPro"/>
</dbReference>
<sequence>MKKLYVCALFLLLLAAGSAAGERSAVRGEPLTVAAAEYHGNRNSHIFHRPGCRYYNCKNCVVYFATRQAALKAGFRPCKICKP</sequence>
<proteinExistence type="predicted"/>
<protein>
    <submittedName>
        <fullName evidence="4">Metal binding domain of Ada</fullName>
    </submittedName>
</protein>
<dbReference type="Gene3D" id="3.40.10.10">
    <property type="entry name" value="DNA Methylphosphotriester Repair Domain"/>
    <property type="match status" value="1"/>
</dbReference>
<dbReference type="Pfam" id="PF02805">
    <property type="entry name" value="Ada_Zn_binding"/>
    <property type="match status" value="1"/>
</dbReference>
<dbReference type="Proteomes" id="UP000181901">
    <property type="component" value="Unassembled WGS sequence"/>
</dbReference>
<reference evidence="4 5" key="1">
    <citation type="submission" date="2015-09" db="EMBL/GenBank/DDBJ databases">
        <title>Genome of Desulfovibrio dechloracetivorans BerOc1, a mercury methylating strain isolated from highly hydrocarbons and metals contaminated coastal sediments.</title>
        <authorList>
            <person name="Goni Urriza M."/>
            <person name="Gassie C."/>
            <person name="Bouchez O."/>
            <person name="Klopp C."/>
            <person name="Ranchou-Peyruse A."/>
            <person name="Remy G."/>
        </authorList>
    </citation>
    <scope>NUCLEOTIDE SEQUENCE [LARGE SCALE GENOMIC DNA]</scope>
    <source>
        <strain evidence="4 5">BerOc1</strain>
    </source>
</reference>
<evidence type="ECO:0000259" key="3">
    <source>
        <dbReference type="Pfam" id="PF02805"/>
    </source>
</evidence>
<dbReference type="GO" id="GO:0006355">
    <property type="term" value="P:regulation of DNA-templated transcription"/>
    <property type="evidence" value="ECO:0007669"/>
    <property type="project" value="InterPro"/>
</dbReference>
<feature type="signal peptide" evidence="2">
    <location>
        <begin position="1"/>
        <end position="20"/>
    </location>
</feature>
<keyword evidence="5" id="KW-1185">Reference proteome</keyword>
<dbReference type="InterPro" id="IPR004026">
    <property type="entry name" value="Ada_DNA_repair_Zn-bd"/>
</dbReference>
<dbReference type="EMBL" id="LKAQ01000004">
    <property type="protein sequence ID" value="OIQ49346.1"/>
    <property type="molecule type" value="Genomic_DNA"/>
</dbReference>
<comment type="caution">
    <text evidence="4">The sequence shown here is derived from an EMBL/GenBank/DDBJ whole genome shotgun (WGS) entry which is preliminary data.</text>
</comment>
<keyword evidence="2" id="KW-0732">Signal</keyword>
<evidence type="ECO:0000256" key="2">
    <source>
        <dbReference type="SAM" id="SignalP"/>
    </source>
</evidence>
<dbReference type="OrthoDB" id="9805504at2"/>
<dbReference type="GO" id="GO:0008270">
    <property type="term" value="F:zinc ion binding"/>
    <property type="evidence" value="ECO:0007669"/>
    <property type="project" value="InterPro"/>
</dbReference>
<dbReference type="AlphaFoldDB" id="A0A1J5MTL1"/>
<gene>
    <name evidence="4" type="ORF">BerOc1_01271</name>
</gene>
<evidence type="ECO:0000313" key="4">
    <source>
        <dbReference type="EMBL" id="OIQ49346.1"/>
    </source>
</evidence>
<dbReference type="GO" id="GO:0006281">
    <property type="term" value="P:DNA repair"/>
    <property type="evidence" value="ECO:0007669"/>
    <property type="project" value="InterPro"/>
</dbReference>
<evidence type="ECO:0000256" key="1">
    <source>
        <dbReference type="ARBA" id="ARBA00023159"/>
    </source>
</evidence>
<accession>A0A1J5MTL1</accession>
<name>A0A1J5MTL1_9BACT</name>
<feature type="domain" description="Ada DNA repair metal-binding" evidence="3">
    <location>
        <begin position="38"/>
        <end position="83"/>
    </location>
</feature>
<organism evidence="4 5">
    <name type="scientific">Pseudodesulfovibrio hydrargyri</name>
    <dbReference type="NCBI Taxonomy" id="2125990"/>
    <lineage>
        <taxon>Bacteria</taxon>
        <taxon>Pseudomonadati</taxon>
        <taxon>Thermodesulfobacteriota</taxon>
        <taxon>Desulfovibrionia</taxon>
        <taxon>Desulfovibrionales</taxon>
        <taxon>Desulfovibrionaceae</taxon>
    </lineage>
</organism>
<dbReference type="GO" id="GO:0003677">
    <property type="term" value="F:DNA binding"/>
    <property type="evidence" value="ECO:0007669"/>
    <property type="project" value="InterPro"/>
</dbReference>
<feature type="chain" id="PRO_5009635358" evidence="2">
    <location>
        <begin position="21"/>
        <end position="83"/>
    </location>
</feature>
<keyword evidence="1" id="KW-0010">Activator</keyword>